<dbReference type="CDD" id="cd02440">
    <property type="entry name" value="AdoMet_MTases"/>
    <property type="match status" value="1"/>
</dbReference>
<name>A0ABQ0MK94_9BACT</name>
<dbReference type="EMBL" id="BDQG01000001">
    <property type="protein sequence ID" value="GAW66586.1"/>
    <property type="molecule type" value="Genomic_DNA"/>
</dbReference>
<dbReference type="Gene3D" id="3.40.50.150">
    <property type="entry name" value="Vaccinia Virus protein VP39"/>
    <property type="match status" value="1"/>
</dbReference>
<dbReference type="InterPro" id="IPR029063">
    <property type="entry name" value="SAM-dependent_MTases_sf"/>
</dbReference>
<dbReference type="PANTHER" id="PTHR43861">
    <property type="entry name" value="TRANS-ACONITATE 2-METHYLTRANSFERASE-RELATED"/>
    <property type="match status" value="1"/>
</dbReference>
<keyword evidence="3" id="KW-0489">Methyltransferase</keyword>
<dbReference type="Pfam" id="PF13649">
    <property type="entry name" value="Methyltransf_25"/>
    <property type="match status" value="1"/>
</dbReference>
<gene>
    <name evidence="3" type="ORF">GPEL0_01r2019</name>
</gene>
<evidence type="ECO:0000313" key="3">
    <source>
        <dbReference type="EMBL" id="GAW66586.1"/>
    </source>
</evidence>
<evidence type="ECO:0000259" key="2">
    <source>
        <dbReference type="Pfam" id="PF13649"/>
    </source>
</evidence>
<protein>
    <submittedName>
        <fullName evidence="3">Type 11 methyltransferase</fullName>
    </submittedName>
</protein>
<accession>A0ABQ0MK94</accession>
<proteinExistence type="predicted"/>
<dbReference type="SUPFAM" id="SSF53335">
    <property type="entry name" value="S-adenosyl-L-methionine-dependent methyltransferases"/>
    <property type="match status" value="1"/>
</dbReference>
<reference evidence="4" key="1">
    <citation type="submission" date="2017-05" db="EMBL/GenBank/DDBJ databases">
        <title>Draft genome sequence of Geobacter pelophilus, a iron(III)-reducing bacteria.</title>
        <authorList>
            <person name="Aoyagi T."/>
            <person name="Koike H."/>
            <person name="Morita T."/>
            <person name="Sato Y."/>
            <person name="Habe H."/>
            <person name="Hori T."/>
        </authorList>
    </citation>
    <scope>NUCLEOTIDE SEQUENCE [LARGE SCALE GENOMIC DNA]</scope>
    <source>
        <strain evidence="4">Drf2</strain>
    </source>
</reference>
<feature type="domain" description="Methyltransferase" evidence="2">
    <location>
        <begin position="63"/>
        <end position="152"/>
    </location>
</feature>
<dbReference type="GO" id="GO:0008168">
    <property type="term" value="F:methyltransferase activity"/>
    <property type="evidence" value="ECO:0007669"/>
    <property type="project" value="UniProtKB-KW"/>
</dbReference>
<dbReference type="InterPro" id="IPR041698">
    <property type="entry name" value="Methyltransf_25"/>
</dbReference>
<dbReference type="GO" id="GO:0032259">
    <property type="term" value="P:methylation"/>
    <property type="evidence" value="ECO:0007669"/>
    <property type="project" value="UniProtKB-KW"/>
</dbReference>
<sequence>MTLQHKRYRNDIMSKAAKMNPKELGKKYDKIAQWWNEKHQDSQYGLKQLELSLKFVSVGRSTLDVGCGAGGRLIHKLEDQGFAVTGLDISEEMITLATQNHPNSTFYVDDICSWETEEKFNLIIAWDSIFHLPLQMHRPVIDKLCYLLKAGGVLIYTFGNAIGEHTDMWMEDEFYYSSIGINDNLAALINNGLTIMHLELDQFPEKHVYVVAKKP</sequence>
<keyword evidence="4" id="KW-1185">Reference proteome</keyword>
<dbReference type="Proteomes" id="UP000194153">
    <property type="component" value="Unassembled WGS sequence"/>
</dbReference>
<comment type="caution">
    <text evidence="3">The sequence shown here is derived from an EMBL/GenBank/DDBJ whole genome shotgun (WGS) entry which is preliminary data.</text>
</comment>
<organism evidence="3 4">
    <name type="scientific">Geoanaerobacter pelophilus</name>
    <dbReference type="NCBI Taxonomy" id="60036"/>
    <lineage>
        <taxon>Bacteria</taxon>
        <taxon>Pseudomonadati</taxon>
        <taxon>Thermodesulfobacteriota</taxon>
        <taxon>Desulfuromonadia</taxon>
        <taxon>Geobacterales</taxon>
        <taxon>Geobacteraceae</taxon>
        <taxon>Geoanaerobacter</taxon>
    </lineage>
</organism>
<evidence type="ECO:0000256" key="1">
    <source>
        <dbReference type="ARBA" id="ARBA00022679"/>
    </source>
</evidence>
<evidence type="ECO:0000313" key="4">
    <source>
        <dbReference type="Proteomes" id="UP000194153"/>
    </source>
</evidence>
<keyword evidence="1" id="KW-0808">Transferase</keyword>